<dbReference type="PANTHER" id="PTHR34108">
    <property type="entry name" value="SEPTUM SITE-DETERMINING PROTEIN MINC"/>
    <property type="match status" value="1"/>
</dbReference>
<proteinExistence type="inferred from homology"/>
<dbReference type="Proteomes" id="UP000569951">
    <property type="component" value="Unassembled WGS sequence"/>
</dbReference>
<keyword evidence="2 4" id="KW-0717">Septation</keyword>
<evidence type="ECO:0000256" key="1">
    <source>
        <dbReference type="ARBA" id="ARBA00022618"/>
    </source>
</evidence>
<comment type="function">
    <text evidence="4">Cell division inhibitor that blocks the formation of polar Z ring septums. Rapidly oscillates between the poles of the cell to destabilize FtsZ filaments that have formed before they mature into polar Z rings. Prevents FtsZ polymerization.</text>
</comment>
<dbReference type="AlphaFoldDB" id="A0A841HXW5"/>
<evidence type="ECO:0000256" key="4">
    <source>
        <dbReference type="HAMAP-Rule" id="MF_00267"/>
    </source>
</evidence>
<keyword evidence="1 4" id="KW-0132">Cell division</keyword>
<accession>A0A841HXW5</accession>
<comment type="subunit">
    <text evidence="4">Interacts with MinD and FtsZ.</text>
</comment>
<evidence type="ECO:0000256" key="3">
    <source>
        <dbReference type="ARBA" id="ARBA00023306"/>
    </source>
</evidence>
<comment type="caution">
    <text evidence="6">The sequence shown here is derived from an EMBL/GenBank/DDBJ whole genome shotgun (WGS) entry which is preliminary data.</text>
</comment>
<evidence type="ECO:0000313" key="7">
    <source>
        <dbReference type="Proteomes" id="UP000569951"/>
    </source>
</evidence>
<keyword evidence="3 4" id="KW-0131">Cell cycle</keyword>
<dbReference type="RefSeq" id="WP_183985452.1">
    <property type="nucleotide sequence ID" value="NZ_JACHHG010000003.1"/>
</dbReference>
<organism evidence="6 7">
    <name type="scientific">Deinobacterium chartae</name>
    <dbReference type="NCBI Taxonomy" id="521158"/>
    <lineage>
        <taxon>Bacteria</taxon>
        <taxon>Thermotogati</taxon>
        <taxon>Deinococcota</taxon>
        <taxon>Deinococci</taxon>
        <taxon>Deinococcales</taxon>
        <taxon>Deinococcaceae</taxon>
        <taxon>Deinobacterium</taxon>
    </lineage>
</organism>
<protein>
    <recommendedName>
        <fullName evidence="4">Probable septum site-determining protein MinC</fullName>
    </recommendedName>
</protein>
<dbReference type="GO" id="GO:0000917">
    <property type="term" value="P:division septum assembly"/>
    <property type="evidence" value="ECO:0007669"/>
    <property type="project" value="UniProtKB-KW"/>
</dbReference>
<evidence type="ECO:0000256" key="2">
    <source>
        <dbReference type="ARBA" id="ARBA00023210"/>
    </source>
</evidence>
<evidence type="ECO:0000313" key="6">
    <source>
        <dbReference type="EMBL" id="MBB6097736.1"/>
    </source>
</evidence>
<gene>
    <name evidence="4" type="primary">minC</name>
    <name evidence="6" type="ORF">HNR42_001153</name>
</gene>
<dbReference type="Gene3D" id="2.160.20.70">
    <property type="match status" value="1"/>
</dbReference>
<evidence type="ECO:0000259" key="5">
    <source>
        <dbReference type="Pfam" id="PF03775"/>
    </source>
</evidence>
<dbReference type="HAMAP" id="MF_00267">
    <property type="entry name" value="MinC"/>
    <property type="match status" value="1"/>
</dbReference>
<dbReference type="InterPro" id="IPR016098">
    <property type="entry name" value="CAP/MinC_C"/>
</dbReference>
<dbReference type="EMBL" id="JACHHG010000003">
    <property type="protein sequence ID" value="MBB6097736.1"/>
    <property type="molecule type" value="Genomic_DNA"/>
</dbReference>
<dbReference type="GO" id="GO:1901891">
    <property type="term" value="P:regulation of cell septum assembly"/>
    <property type="evidence" value="ECO:0007669"/>
    <property type="project" value="InterPro"/>
</dbReference>
<dbReference type="PANTHER" id="PTHR34108:SF1">
    <property type="entry name" value="SEPTUM SITE-DETERMINING PROTEIN MINC"/>
    <property type="match status" value="1"/>
</dbReference>
<feature type="domain" description="Septum formation inhibitor MinC C-terminal" evidence="5">
    <location>
        <begin position="92"/>
        <end position="197"/>
    </location>
</feature>
<dbReference type="InterPro" id="IPR036145">
    <property type="entry name" value="MinC_C_sf"/>
</dbReference>
<dbReference type="InterPro" id="IPR005526">
    <property type="entry name" value="Septum_form_inhib_MinC_C"/>
</dbReference>
<name>A0A841HXW5_9DEIO</name>
<reference evidence="6 7" key="1">
    <citation type="submission" date="2020-08" db="EMBL/GenBank/DDBJ databases">
        <title>Genomic Encyclopedia of Type Strains, Phase IV (KMG-IV): sequencing the most valuable type-strain genomes for metagenomic binning, comparative biology and taxonomic classification.</title>
        <authorList>
            <person name="Goeker M."/>
        </authorList>
    </citation>
    <scope>NUCLEOTIDE SEQUENCE [LARGE SCALE GENOMIC DNA]</scope>
    <source>
        <strain evidence="6 7">DSM 21458</strain>
    </source>
</reference>
<dbReference type="InterPro" id="IPR013033">
    <property type="entry name" value="MinC"/>
</dbReference>
<dbReference type="GO" id="GO:0000902">
    <property type="term" value="P:cell morphogenesis"/>
    <property type="evidence" value="ECO:0007669"/>
    <property type="project" value="InterPro"/>
</dbReference>
<keyword evidence="7" id="KW-1185">Reference proteome</keyword>
<dbReference type="SUPFAM" id="SSF63848">
    <property type="entry name" value="Cell-division inhibitor MinC, C-terminal domain"/>
    <property type="match status" value="1"/>
</dbReference>
<sequence length="204" mass="20881">MKLRGTLGGLNLLLEASDTPSSLEKDLSSRAELLRERITLEFEGELPADTLLTAVGLIEGFGGQVGSVRASGVRAVPSAPAAPPLPEGRTEIVTHNLRSGFRAEYAGSVIVLGDVNPGVELIAGGDVIVTGALRGVVHAGAGGNEKSIVWACPIASPQLRIAGAVARAPEGSSLSTMRTRGGEAEIAKLQDGSIVIEAFGAPRL</sequence>
<dbReference type="Pfam" id="PF03775">
    <property type="entry name" value="MinC_C"/>
    <property type="match status" value="1"/>
</dbReference>
<comment type="similarity">
    <text evidence="4">Belongs to the MinC family.</text>
</comment>